<evidence type="ECO:0000256" key="4">
    <source>
        <dbReference type="PROSITE-ProRule" id="PRU10141"/>
    </source>
</evidence>
<comment type="caution">
    <text evidence="7">The sequence shown here is derived from an EMBL/GenBank/DDBJ whole genome shotgun (WGS) entry which is preliminary data.</text>
</comment>
<evidence type="ECO:0000256" key="6">
    <source>
        <dbReference type="SAM" id="MobiDB-lite"/>
    </source>
</evidence>
<dbReference type="EC" id="2.3.2.27" evidence="2"/>
<feature type="coiled-coil region" evidence="5">
    <location>
        <begin position="386"/>
        <end position="483"/>
    </location>
</feature>
<evidence type="ECO:0000313" key="7">
    <source>
        <dbReference type="EMBL" id="CAK9143337.1"/>
    </source>
</evidence>
<dbReference type="InterPro" id="IPR011009">
    <property type="entry name" value="Kinase-like_dom_sf"/>
</dbReference>
<dbReference type="InterPro" id="IPR051348">
    <property type="entry name" value="U-box_ubiquitin_ligases"/>
</dbReference>
<feature type="compositionally biased region" description="Basic and acidic residues" evidence="6">
    <location>
        <begin position="298"/>
        <end position="310"/>
    </location>
</feature>
<reference evidence="7 8" key="1">
    <citation type="submission" date="2024-02" db="EMBL/GenBank/DDBJ databases">
        <authorList>
            <person name="Vignale AGUSTIN F."/>
            <person name="Sosa J E."/>
            <person name="Modenutti C."/>
        </authorList>
    </citation>
    <scope>NUCLEOTIDE SEQUENCE [LARGE SCALE GENOMIC DNA]</scope>
</reference>
<keyword evidence="3" id="KW-0833">Ubl conjugation pathway</keyword>
<gene>
    <name evidence="7" type="ORF">ILEXP_LOCUS11037</name>
</gene>
<keyword evidence="4" id="KW-0067">ATP-binding</keyword>
<dbReference type="GO" id="GO:0005524">
    <property type="term" value="F:ATP binding"/>
    <property type="evidence" value="ECO:0007669"/>
    <property type="project" value="UniProtKB-UniRule"/>
</dbReference>
<organism evidence="7 8">
    <name type="scientific">Ilex paraguariensis</name>
    <name type="common">yerba mate</name>
    <dbReference type="NCBI Taxonomy" id="185542"/>
    <lineage>
        <taxon>Eukaryota</taxon>
        <taxon>Viridiplantae</taxon>
        <taxon>Streptophyta</taxon>
        <taxon>Embryophyta</taxon>
        <taxon>Tracheophyta</taxon>
        <taxon>Spermatophyta</taxon>
        <taxon>Magnoliopsida</taxon>
        <taxon>eudicotyledons</taxon>
        <taxon>Gunneridae</taxon>
        <taxon>Pentapetalae</taxon>
        <taxon>asterids</taxon>
        <taxon>campanulids</taxon>
        <taxon>Aquifoliales</taxon>
        <taxon>Aquifoliaceae</taxon>
        <taxon>Ilex</taxon>
    </lineage>
</organism>
<dbReference type="Gene3D" id="3.30.200.20">
    <property type="entry name" value="Phosphorylase Kinase, domain 1"/>
    <property type="match status" value="1"/>
</dbReference>
<evidence type="ECO:0000256" key="2">
    <source>
        <dbReference type="ARBA" id="ARBA00012483"/>
    </source>
</evidence>
<dbReference type="Proteomes" id="UP001642360">
    <property type="component" value="Unassembled WGS sequence"/>
</dbReference>
<feature type="region of interest" description="Disordered" evidence="6">
    <location>
        <begin position="292"/>
        <end position="313"/>
    </location>
</feature>
<feature type="binding site" evidence="4">
    <location>
        <position position="532"/>
    </location>
    <ligand>
        <name>ATP</name>
        <dbReference type="ChEBI" id="CHEBI:30616"/>
    </ligand>
</feature>
<dbReference type="CDD" id="cd01989">
    <property type="entry name" value="USP_STK_Ubox_N"/>
    <property type="match status" value="1"/>
</dbReference>
<keyword evidence="4" id="KW-0547">Nucleotide-binding</keyword>
<sequence>MAVVSPMPASPQEINRVRYPTIEITDIMGSVGEIVAESPLPARVIEDKMYVTVGKDVKDSELTLKWALHNSGGKKICILHVHQPAQKIPIMGTKFAITQLEEQEVRAYHELERQNMHKLLDKYSLICGQAGVRAEKLHIELDSIEKGIVGLISQHGIRKLVMGAALDRLYSREGKSDGVNVEGAGLSLAATPSISLRSFSVSEGQNDQLRLNGSAPDYRRVMSDNHGMNLPAFSASYFTEGLRPRSRLTAEGNFEEWDGLSRRSPSVGSRFSTSSSSEVVYDSASISYARTEGSETGLELHGHPDEDHHHLSPPSVQPMVHELWHQGTMHNELSHRLEKFVVEAENSQREAYEESIRRRKSEKDAIEAVHRAKVSETLYTKELRRRKEIEEALARGKEENETMKHQLDAVREELQGALEQKESLEIQIANSDRMVQELEEKIFSAVELLRKYKNEQDELKLERDDALREAEELRKKQAEASSSTHMPHFFSDFSFSEIEEATRNFDPSLKIGEGGYGSIYKGLLRQTQVAIKMLHSYSQQGPSEFQQEVRWFEHYSD</sequence>
<dbReference type="SUPFAM" id="SSF56112">
    <property type="entry name" value="Protein kinase-like (PK-like)"/>
    <property type="match status" value="1"/>
</dbReference>
<evidence type="ECO:0000256" key="5">
    <source>
        <dbReference type="SAM" id="Coils"/>
    </source>
</evidence>
<dbReference type="PROSITE" id="PS00107">
    <property type="entry name" value="PROTEIN_KINASE_ATP"/>
    <property type="match status" value="1"/>
</dbReference>
<dbReference type="PANTHER" id="PTHR45647:SF100">
    <property type="entry name" value="U-BOX DOMAIN-CONTAINING PROTEIN 33"/>
    <property type="match status" value="1"/>
</dbReference>
<keyword evidence="8" id="KW-1185">Reference proteome</keyword>
<dbReference type="PANTHER" id="PTHR45647">
    <property type="entry name" value="OS02G0152300 PROTEIN"/>
    <property type="match status" value="1"/>
</dbReference>
<dbReference type="InterPro" id="IPR017441">
    <property type="entry name" value="Protein_kinase_ATP_BS"/>
</dbReference>
<dbReference type="EMBL" id="CAUOFW020001290">
    <property type="protein sequence ID" value="CAK9143337.1"/>
    <property type="molecule type" value="Genomic_DNA"/>
</dbReference>
<dbReference type="AlphaFoldDB" id="A0ABC8RMS8"/>
<evidence type="ECO:0000256" key="1">
    <source>
        <dbReference type="ARBA" id="ARBA00000900"/>
    </source>
</evidence>
<dbReference type="GO" id="GO:0061630">
    <property type="term" value="F:ubiquitin protein ligase activity"/>
    <property type="evidence" value="ECO:0007669"/>
    <property type="project" value="UniProtKB-EC"/>
</dbReference>
<evidence type="ECO:0000313" key="8">
    <source>
        <dbReference type="Proteomes" id="UP001642360"/>
    </source>
</evidence>
<dbReference type="Gene3D" id="3.40.50.620">
    <property type="entry name" value="HUPs"/>
    <property type="match status" value="1"/>
</dbReference>
<accession>A0ABC8RMS8</accession>
<name>A0ABC8RMS8_9AQUA</name>
<dbReference type="InterPro" id="IPR014729">
    <property type="entry name" value="Rossmann-like_a/b/a_fold"/>
</dbReference>
<evidence type="ECO:0000256" key="3">
    <source>
        <dbReference type="ARBA" id="ARBA00022786"/>
    </source>
</evidence>
<keyword evidence="5" id="KW-0175">Coiled coil</keyword>
<dbReference type="SUPFAM" id="SSF52402">
    <property type="entry name" value="Adenine nucleotide alpha hydrolases-like"/>
    <property type="match status" value="1"/>
</dbReference>
<comment type="catalytic activity">
    <reaction evidence="1">
        <text>S-ubiquitinyl-[E2 ubiquitin-conjugating enzyme]-L-cysteine + [acceptor protein]-L-lysine = [E2 ubiquitin-conjugating enzyme]-L-cysteine + N(6)-ubiquitinyl-[acceptor protein]-L-lysine.</text>
        <dbReference type="EC" id="2.3.2.27"/>
    </reaction>
</comment>
<proteinExistence type="predicted"/>
<protein>
    <recommendedName>
        <fullName evidence="2">RING-type E3 ubiquitin transferase</fullName>
        <ecNumber evidence="2">2.3.2.27</ecNumber>
    </recommendedName>
</protein>